<evidence type="ECO:0000313" key="7">
    <source>
        <dbReference type="EMBL" id="MDY0743184.1"/>
    </source>
</evidence>
<accession>A0ABU5DAM3</accession>
<dbReference type="Proteomes" id="UP001285263">
    <property type="component" value="Unassembled WGS sequence"/>
</dbReference>
<protein>
    <submittedName>
        <fullName evidence="7">MipA/OmpV family protein</fullName>
    </submittedName>
</protein>
<evidence type="ECO:0000256" key="6">
    <source>
        <dbReference type="SAM" id="SignalP"/>
    </source>
</evidence>
<gene>
    <name evidence="7" type="ORF">SNE35_01635</name>
</gene>
<dbReference type="RefSeq" id="WP_320421035.1">
    <property type="nucleotide sequence ID" value="NZ_JAXCLA010000001.1"/>
</dbReference>
<evidence type="ECO:0000256" key="1">
    <source>
        <dbReference type="ARBA" id="ARBA00004442"/>
    </source>
</evidence>
<name>A0ABU5DAM3_9BURK</name>
<dbReference type="EMBL" id="JAXCLA010000001">
    <property type="protein sequence ID" value="MDY0743184.1"/>
    <property type="molecule type" value="Genomic_DNA"/>
</dbReference>
<feature type="chain" id="PRO_5046001018" evidence="6">
    <location>
        <begin position="27"/>
        <end position="256"/>
    </location>
</feature>
<comment type="subcellular location">
    <subcellularLocation>
        <location evidence="1">Cell outer membrane</location>
    </subcellularLocation>
</comment>
<evidence type="ECO:0000256" key="3">
    <source>
        <dbReference type="ARBA" id="ARBA00022729"/>
    </source>
</evidence>
<dbReference type="PANTHER" id="PTHR38776:SF1">
    <property type="entry name" value="MLTA-INTERACTING PROTEIN-RELATED"/>
    <property type="match status" value="1"/>
</dbReference>
<dbReference type="PANTHER" id="PTHR38776">
    <property type="entry name" value="MLTA-INTERACTING PROTEIN-RELATED"/>
    <property type="match status" value="1"/>
</dbReference>
<keyword evidence="5" id="KW-0998">Cell outer membrane</keyword>
<reference evidence="7 8" key="1">
    <citation type="submission" date="2023-11" db="EMBL/GenBank/DDBJ databases">
        <title>Paucibacter sp. nov., isolated from fresh soil in Korea.</title>
        <authorList>
            <person name="Le N.T.T."/>
        </authorList>
    </citation>
    <scope>NUCLEOTIDE SEQUENCE [LARGE SCALE GENOMIC DNA]</scope>
    <source>
        <strain evidence="7 8">R3-3</strain>
    </source>
</reference>
<keyword evidence="4" id="KW-0472">Membrane</keyword>
<comment type="caution">
    <text evidence="7">The sequence shown here is derived from an EMBL/GenBank/DDBJ whole genome shotgun (WGS) entry which is preliminary data.</text>
</comment>
<keyword evidence="3 6" id="KW-0732">Signal</keyword>
<feature type="signal peptide" evidence="6">
    <location>
        <begin position="1"/>
        <end position="26"/>
    </location>
</feature>
<dbReference type="Pfam" id="PF06629">
    <property type="entry name" value="MipA"/>
    <property type="match status" value="1"/>
</dbReference>
<comment type="similarity">
    <text evidence="2">Belongs to the MipA/OmpV family.</text>
</comment>
<evidence type="ECO:0000256" key="5">
    <source>
        <dbReference type="ARBA" id="ARBA00023237"/>
    </source>
</evidence>
<evidence type="ECO:0000256" key="4">
    <source>
        <dbReference type="ARBA" id="ARBA00023136"/>
    </source>
</evidence>
<evidence type="ECO:0000313" key="8">
    <source>
        <dbReference type="Proteomes" id="UP001285263"/>
    </source>
</evidence>
<evidence type="ECO:0000256" key="2">
    <source>
        <dbReference type="ARBA" id="ARBA00005722"/>
    </source>
</evidence>
<organism evidence="7 8">
    <name type="scientific">Roseateles agri</name>
    <dbReference type="NCBI Taxonomy" id="3098619"/>
    <lineage>
        <taxon>Bacteria</taxon>
        <taxon>Pseudomonadati</taxon>
        <taxon>Pseudomonadota</taxon>
        <taxon>Betaproteobacteria</taxon>
        <taxon>Burkholderiales</taxon>
        <taxon>Sphaerotilaceae</taxon>
        <taxon>Roseateles</taxon>
    </lineage>
</organism>
<dbReference type="InterPro" id="IPR010583">
    <property type="entry name" value="MipA"/>
</dbReference>
<sequence length="256" mass="27346">MLNTRRLQAVLSASLLALLLPNVSSAEEPGSDATPWRVGIGVASMARPYAGADNKTVAFPNVSYENDYVRIAGLGADLKLGSTGPFSFALRLKYALGDGYKASDAPILNGMDSRQGSLWLGPSVRWKGDLGRISLDLAADALGKSKGLQLKLGAEHDFRAGSFLLTPHLAAEFVDKKYVDYYYGVTADEATANRTAYTGRSTVNLEAGLRAGFMIDTANSIFADVGVKSLGKGITDSSLVDRKTTPVFLLGYVHRF</sequence>
<keyword evidence="8" id="KW-1185">Reference proteome</keyword>
<proteinExistence type="inferred from homology"/>